<organism evidence="2 3">
    <name type="scientific">Xanthomonas campestris pv. translucens</name>
    <dbReference type="NCBI Taxonomy" id="343"/>
    <lineage>
        <taxon>Bacteria</taxon>
        <taxon>Pseudomonadati</taxon>
        <taxon>Pseudomonadota</taxon>
        <taxon>Gammaproteobacteria</taxon>
        <taxon>Lysobacterales</taxon>
        <taxon>Lysobacteraceae</taxon>
        <taxon>Xanthomonas</taxon>
        <taxon>Xanthomonas translucens group</taxon>
    </lineage>
</organism>
<dbReference type="EMBL" id="LNTA01000304">
    <property type="protein sequence ID" value="KWV11293.1"/>
    <property type="molecule type" value="Genomic_DNA"/>
</dbReference>
<reference evidence="2 3" key="1">
    <citation type="submission" date="2015-11" db="EMBL/GenBank/DDBJ databases">
        <title>Long Read and Single Molecule DNA Sequencing Simplifies Genome Assembly and TAL Effector Gene Analysis of Xanthomonas translucens.</title>
        <authorList>
            <person name="Peng Z."/>
            <person name="Hu Y."/>
            <person name="Xie J."/>
            <person name="Potnis N."/>
            <person name="Akhunova A."/>
            <person name="Jones J."/>
            <person name="Liu Z."/>
            <person name="White F."/>
            <person name="Liu S."/>
        </authorList>
    </citation>
    <scope>NUCLEOTIDE SEQUENCE [LARGE SCALE GENOMIC DNA]</scope>
    <source>
        <strain evidence="2 3">B1</strain>
    </source>
</reference>
<sequence>MSGPAASETAARRVERIRAALQAAFAPQALEVQDDSHRHAGHAGARDGRGHFNVRIVSAAFAGMAPLARHRAVYAALGAMMQTDIHALSIRAETPCEVA</sequence>
<dbReference type="InterPro" id="IPR036065">
    <property type="entry name" value="BolA-like_sf"/>
</dbReference>
<dbReference type="SUPFAM" id="SSF82657">
    <property type="entry name" value="BolA-like"/>
    <property type="match status" value="1"/>
</dbReference>
<evidence type="ECO:0000313" key="2">
    <source>
        <dbReference type="EMBL" id="KWV11293.1"/>
    </source>
</evidence>
<dbReference type="GO" id="GO:0051301">
    <property type="term" value="P:cell division"/>
    <property type="evidence" value="ECO:0007669"/>
    <property type="project" value="UniProtKB-KW"/>
</dbReference>
<dbReference type="AlphaFoldDB" id="A0A109HFN5"/>
<evidence type="ECO:0000256" key="1">
    <source>
        <dbReference type="RuleBase" id="RU003860"/>
    </source>
</evidence>
<protein>
    <submittedName>
        <fullName evidence="2">Cell division protein BolA</fullName>
    </submittedName>
</protein>
<dbReference type="GO" id="GO:0016226">
    <property type="term" value="P:iron-sulfur cluster assembly"/>
    <property type="evidence" value="ECO:0007669"/>
    <property type="project" value="TreeGrafter"/>
</dbReference>
<evidence type="ECO:0000313" key="3">
    <source>
        <dbReference type="Proteomes" id="UP000055854"/>
    </source>
</evidence>
<dbReference type="PIRSF" id="PIRSF003113">
    <property type="entry name" value="BolA"/>
    <property type="match status" value="1"/>
</dbReference>
<keyword evidence="2" id="KW-0132">Cell division</keyword>
<accession>A0A109HFN5</accession>
<dbReference type="InterPro" id="IPR002634">
    <property type="entry name" value="BolA"/>
</dbReference>
<dbReference type="RefSeq" id="WP_003471762.1">
    <property type="nucleotide sequence ID" value="NZ_CP074365.1"/>
</dbReference>
<dbReference type="Pfam" id="PF01722">
    <property type="entry name" value="BolA"/>
    <property type="match status" value="1"/>
</dbReference>
<dbReference type="GeneID" id="66887242"/>
<name>A0A109HFN5_XANCT</name>
<dbReference type="PANTHER" id="PTHR46230">
    <property type="match status" value="1"/>
</dbReference>
<comment type="caution">
    <text evidence="2">The sequence shown here is derived from an EMBL/GenBank/DDBJ whole genome shotgun (WGS) entry which is preliminary data.</text>
</comment>
<dbReference type="PANTHER" id="PTHR46230:SF7">
    <property type="entry name" value="BOLA-LIKE PROTEIN 1"/>
    <property type="match status" value="1"/>
</dbReference>
<dbReference type="Proteomes" id="UP000055854">
    <property type="component" value="Unassembled WGS sequence"/>
</dbReference>
<dbReference type="OrthoDB" id="9801469at2"/>
<dbReference type="Gene3D" id="3.30.300.90">
    <property type="entry name" value="BolA-like"/>
    <property type="match status" value="1"/>
</dbReference>
<keyword evidence="2" id="KW-0131">Cell cycle</keyword>
<comment type="similarity">
    <text evidence="1">Belongs to the BolA/IbaG family.</text>
</comment>
<gene>
    <name evidence="2" type="ORF">ATB53_06270</name>
</gene>
<proteinExistence type="inferred from homology"/>